<evidence type="ECO:0000313" key="5">
    <source>
        <dbReference type="EMBL" id="TDZ33784.1"/>
    </source>
</evidence>
<dbReference type="Pfam" id="PF11951">
    <property type="entry name" value="Fungal_trans_2"/>
    <property type="match status" value="1"/>
</dbReference>
<sequence length="603" mass="65780">MGPAPVQRRKSGCWTCRLRRKRCSEGGPPCINCVNRQVYCHGYGPKPEWKDKGEKERQEAIRLQLRSPTGPRRRASSVTRSNPDVLTTPASTPGSSMASLSSPPLDCPAALSTCSDDLNLDLSLEVDVDLDRILFGEQWSSFKPHEMNTLPVGPTSLPTPLTPDLGFSLAASEPHLGQQSPERELDLIMYYLDHVCFHDQGQASKQPRGWLLSALMASPGFYYAAIAASALTQHRDAQRLNGLRSAAYHDYQNHLTRASQIFSERSWGNVPGEDLICAVHLYRLEASNSSSLLSKQIQPTDKWQTLSGDIPKAREYFESALSALGISDSHGNGKPAMSASQVPSSISPASARPYPTLKPNKAMVYSQSLLVWTDILTCSARGALPCNGELYHQLFADDAFCSTFQATTGCASWVPQVILACSSLGAWKRDQERHNGLSIRALVSRSDEIASSIERGLEPKKEDSTGNTEFEGLTSIYGHAALVYLNVVVSGANPRVPEVSHAIDRAVRAWSPTQQQAKLRSLLWPALVVGSLAEGCQREFFQELVGEPAGRAGSMATPVGHVYIYSVLQSFWQALEGNHGESAPVASDWKAVLDKHGIDLLLA</sequence>
<dbReference type="Pfam" id="PF00172">
    <property type="entry name" value="Zn_clus"/>
    <property type="match status" value="1"/>
</dbReference>
<accession>A0A4R8QCV5</accession>
<comment type="caution">
    <text evidence="5">The sequence shown here is derived from an EMBL/GenBank/DDBJ whole genome shotgun (WGS) entry which is preliminary data.</text>
</comment>
<evidence type="ECO:0000256" key="1">
    <source>
        <dbReference type="ARBA" id="ARBA00004123"/>
    </source>
</evidence>
<keyword evidence="2" id="KW-0539">Nucleus</keyword>
<feature type="region of interest" description="Disordered" evidence="3">
    <location>
        <begin position="64"/>
        <end position="101"/>
    </location>
</feature>
<dbReference type="CDD" id="cd00067">
    <property type="entry name" value="GAL4"/>
    <property type="match status" value="1"/>
</dbReference>
<evidence type="ECO:0000313" key="6">
    <source>
        <dbReference type="Proteomes" id="UP000295083"/>
    </source>
</evidence>
<dbReference type="GO" id="GO:0005634">
    <property type="term" value="C:nucleus"/>
    <property type="evidence" value="ECO:0007669"/>
    <property type="project" value="UniProtKB-SubCell"/>
</dbReference>
<dbReference type="PANTHER" id="PTHR37534:SF20">
    <property type="entry name" value="PRO1A C6 ZINK-FINGER PROTEIN"/>
    <property type="match status" value="1"/>
</dbReference>
<evidence type="ECO:0000256" key="2">
    <source>
        <dbReference type="ARBA" id="ARBA00023242"/>
    </source>
</evidence>
<dbReference type="Proteomes" id="UP000295083">
    <property type="component" value="Unassembled WGS sequence"/>
</dbReference>
<name>A0A4R8QCV5_9PEZI</name>
<feature type="domain" description="Zn(2)-C6 fungal-type" evidence="4">
    <location>
        <begin position="12"/>
        <end position="40"/>
    </location>
</feature>
<proteinExistence type="predicted"/>
<dbReference type="AlphaFoldDB" id="A0A4R8QCV5"/>
<comment type="subcellular location">
    <subcellularLocation>
        <location evidence="1">Nucleus</location>
    </subcellularLocation>
</comment>
<dbReference type="GO" id="GO:0008270">
    <property type="term" value="F:zinc ion binding"/>
    <property type="evidence" value="ECO:0007669"/>
    <property type="project" value="InterPro"/>
</dbReference>
<protein>
    <submittedName>
        <fullName evidence="5">Ustiloxin B cluster transcription factor ustR</fullName>
    </submittedName>
</protein>
<reference evidence="5 6" key="1">
    <citation type="submission" date="2018-11" db="EMBL/GenBank/DDBJ databases">
        <title>Genome sequence and assembly of Colletotrichum spinosum.</title>
        <authorList>
            <person name="Gan P."/>
            <person name="Shirasu K."/>
        </authorList>
    </citation>
    <scope>NUCLEOTIDE SEQUENCE [LARGE SCALE GENOMIC DNA]</scope>
    <source>
        <strain evidence="5 6">CBS 515.97</strain>
    </source>
</reference>
<dbReference type="PROSITE" id="PS50048">
    <property type="entry name" value="ZN2_CY6_FUNGAL_2"/>
    <property type="match status" value="1"/>
</dbReference>
<evidence type="ECO:0000256" key="3">
    <source>
        <dbReference type="SAM" id="MobiDB-lite"/>
    </source>
</evidence>
<feature type="compositionally biased region" description="Polar residues" evidence="3">
    <location>
        <begin position="76"/>
        <end position="101"/>
    </location>
</feature>
<dbReference type="InterPro" id="IPR001138">
    <property type="entry name" value="Zn2Cys6_DnaBD"/>
</dbReference>
<keyword evidence="6" id="KW-1185">Reference proteome</keyword>
<dbReference type="SMART" id="SM00066">
    <property type="entry name" value="GAL4"/>
    <property type="match status" value="1"/>
</dbReference>
<dbReference type="InterPro" id="IPR036864">
    <property type="entry name" value="Zn2-C6_fun-type_DNA-bd_sf"/>
</dbReference>
<dbReference type="EMBL" id="QAPG01000059">
    <property type="protein sequence ID" value="TDZ33784.1"/>
    <property type="molecule type" value="Genomic_DNA"/>
</dbReference>
<evidence type="ECO:0000259" key="4">
    <source>
        <dbReference type="PROSITE" id="PS50048"/>
    </source>
</evidence>
<dbReference type="SUPFAM" id="SSF57701">
    <property type="entry name" value="Zn2/Cys6 DNA-binding domain"/>
    <property type="match status" value="1"/>
</dbReference>
<gene>
    <name evidence="5" type="primary">ustR</name>
    <name evidence="5" type="ORF">C8035_v010910</name>
</gene>
<dbReference type="Gene3D" id="4.10.240.10">
    <property type="entry name" value="Zn(2)-C6 fungal-type DNA-binding domain"/>
    <property type="match status" value="1"/>
</dbReference>
<dbReference type="PANTHER" id="PTHR37534">
    <property type="entry name" value="TRANSCRIPTIONAL ACTIVATOR PROTEIN UGA3"/>
    <property type="match status" value="1"/>
</dbReference>
<dbReference type="GO" id="GO:0000981">
    <property type="term" value="F:DNA-binding transcription factor activity, RNA polymerase II-specific"/>
    <property type="evidence" value="ECO:0007669"/>
    <property type="project" value="InterPro"/>
</dbReference>
<dbReference type="InterPro" id="IPR021858">
    <property type="entry name" value="Fun_TF"/>
</dbReference>
<organism evidence="5 6">
    <name type="scientific">Colletotrichum spinosum</name>
    <dbReference type="NCBI Taxonomy" id="1347390"/>
    <lineage>
        <taxon>Eukaryota</taxon>
        <taxon>Fungi</taxon>
        <taxon>Dikarya</taxon>
        <taxon>Ascomycota</taxon>
        <taxon>Pezizomycotina</taxon>
        <taxon>Sordariomycetes</taxon>
        <taxon>Hypocreomycetidae</taxon>
        <taxon>Glomerellales</taxon>
        <taxon>Glomerellaceae</taxon>
        <taxon>Colletotrichum</taxon>
        <taxon>Colletotrichum orbiculare species complex</taxon>
    </lineage>
</organism>
<dbReference type="PROSITE" id="PS00463">
    <property type="entry name" value="ZN2_CY6_FUNGAL_1"/>
    <property type="match status" value="1"/>
</dbReference>